<gene>
    <name evidence="12" type="ORF">HNR65_002855</name>
</gene>
<dbReference type="Proteomes" id="UP000525298">
    <property type="component" value="Unassembled WGS sequence"/>
</dbReference>
<feature type="domain" description="FAD/NAD(P)-binding" evidence="11">
    <location>
        <begin position="380"/>
        <end position="643"/>
    </location>
</feature>
<dbReference type="InterPro" id="IPR013785">
    <property type="entry name" value="Aldolase_TIM"/>
</dbReference>
<evidence type="ECO:0000256" key="7">
    <source>
        <dbReference type="ARBA" id="ARBA00023002"/>
    </source>
</evidence>
<dbReference type="InterPro" id="IPR001155">
    <property type="entry name" value="OxRdtase_FMN_N"/>
</dbReference>
<dbReference type="PANTHER" id="PTHR42917:SF2">
    <property type="entry name" value="2,4-DIENOYL-COA REDUCTASE [(2E)-ENOYL-COA-PRODUCING]"/>
    <property type="match status" value="1"/>
</dbReference>
<keyword evidence="8" id="KW-0408">Iron</keyword>
<keyword evidence="13" id="KW-1185">Reference proteome</keyword>
<comment type="caution">
    <text evidence="12">The sequence shown here is derived from an EMBL/GenBank/DDBJ whole genome shotgun (WGS) entry which is preliminary data.</text>
</comment>
<accession>A0A7W0CB83</accession>
<dbReference type="Gene3D" id="3.20.20.70">
    <property type="entry name" value="Aldolase class I"/>
    <property type="match status" value="1"/>
</dbReference>
<evidence type="ECO:0000256" key="8">
    <source>
        <dbReference type="ARBA" id="ARBA00023004"/>
    </source>
</evidence>
<evidence type="ECO:0000256" key="2">
    <source>
        <dbReference type="ARBA" id="ARBA00001966"/>
    </source>
</evidence>
<dbReference type="AlphaFoldDB" id="A0A7W0CB83"/>
<dbReference type="GO" id="GO:0051536">
    <property type="term" value="F:iron-sulfur cluster binding"/>
    <property type="evidence" value="ECO:0007669"/>
    <property type="project" value="UniProtKB-KW"/>
</dbReference>
<evidence type="ECO:0000256" key="1">
    <source>
        <dbReference type="ARBA" id="ARBA00001917"/>
    </source>
</evidence>
<dbReference type="InterPro" id="IPR051793">
    <property type="entry name" value="NADH:flavin_oxidoreductase"/>
</dbReference>
<organism evidence="12 13">
    <name type="scientific">Desulfosalsimonas propionicica</name>
    <dbReference type="NCBI Taxonomy" id="332175"/>
    <lineage>
        <taxon>Bacteria</taxon>
        <taxon>Pseudomonadati</taxon>
        <taxon>Thermodesulfobacteriota</taxon>
        <taxon>Desulfobacteria</taxon>
        <taxon>Desulfobacterales</taxon>
        <taxon>Desulfosalsimonadaceae</taxon>
        <taxon>Desulfosalsimonas</taxon>
    </lineage>
</organism>
<comment type="similarity">
    <text evidence="3">In the N-terminal section; belongs to the NADH:flavin oxidoreductase/NADH oxidase family.</text>
</comment>
<evidence type="ECO:0000259" key="10">
    <source>
        <dbReference type="Pfam" id="PF00724"/>
    </source>
</evidence>
<keyword evidence="7 12" id="KW-0560">Oxidoreductase</keyword>
<keyword evidence="6" id="KW-0479">Metal-binding</keyword>
<dbReference type="CDD" id="cd02803">
    <property type="entry name" value="OYE_like_FMN_family"/>
    <property type="match status" value="1"/>
</dbReference>
<dbReference type="Pfam" id="PF07992">
    <property type="entry name" value="Pyr_redox_2"/>
    <property type="match status" value="1"/>
</dbReference>
<dbReference type="PANTHER" id="PTHR42917">
    <property type="entry name" value="2,4-DIENOYL-COA REDUCTASE"/>
    <property type="match status" value="1"/>
</dbReference>
<dbReference type="InterPro" id="IPR023753">
    <property type="entry name" value="FAD/NAD-binding_dom"/>
</dbReference>
<keyword evidence="9" id="KW-0411">Iron-sulfur</keyword>
<evidence type="ECO:0000256" key="5">
    <source>
        <dbReference type="ARBA" id="ARBA00022643"/>
    </source>
</evidence>
<dbReference type="EMBL" id="JACDUS010000010">
    <property type="protein sequence ID" value="MBA2882503.1"/>
    <property type="molecule type" value="Genomic_DNA"/>
</dbReference>
<protein>
    <submittedName>
        <fullName evidence="12">2,4-dienoyl-CoA reductase (NADPH2)</fullName>
        <ecNumber evidence="12">1.3.1.34</ecNumber>
    </submittedName>
</protein>
<dbReference type="InterPro" id="IPR036188">
    <property type="entry name" value="FAD/NAD-bd_sf"/>
</dbReference>
<evidence type="ECO:0000256" key="3">
    <source>
        <dbReference type="ARBA" id="ARBA00011048"/>
    </source>
</evidence>
<keyword evidence="5" id="KW-0288">FMN</keyword>
<dbReference type="SUPFAM" id="SSF51395">
    <property type="entry name" value="FMN-linked oxidoreductases"/>
    <property type="match status" value="1"/>
</dbReference>
<evidence type="ECO:0000313" key="13">
    <source>
        <dbReference type="Proteomes" id="UP000525298"/>
    </source>
</evidence>
<name>A0A7W0CB83_9BACT</name>
<evidence type="ECO:0000256" key="6">
    <source>
        <dbReference type="ARBA" id="ARBA00022723"/>
    </source>
</evidence>
<dbReference type="EC" id="1.3.1.34" evidence="12"/>
<feature type="domain" description="NADH:flavin oxidoreductase/NADH oxidase N-terminal" evidence="10">
    <location>
        <begin position="6"/>
        <end position="335"/>
    </location>
</feature>
<dbReference type="GO" id="GO:0046872">
    <property type="term" value="F:metal ion binding"/>
    <property type="evidence" value="ECO:0007669"/>
    <property type="project" value="UniProtKB-KW"/>
</dbReference>
<dbReference type="RefSeq" id="WP_220128399.1">
    <property type="nucleotide sequence ID" value="NZ_JACDUS010000010.1"/>
</dbReference>
<dbReference type="GO" id="GO:0010181">
    <property type="term" value="F:FMN binding"/>
    <property type="evidence" value="ECO:0007669"/>
    <property type="project" value="InterPro"/>
</dbReference>
<dbReference type="PRINTS" id="PR00469">
    <property type="entry name" value="PNDRDTASEII"/>
</dbReference>
<sequence length="670" mass="72692">MIQDPLFNPISINSMQVDNRIYLPAMHLGMADNFQVTEQILAFYRQRAKGGAGMICVGYATVDELSGNSLNIGAHKDEFVAGLAKLAGVIRENGAKNAVQLNHAGRYNMSFFLNGQQPVAPSAVASRMTRETPHALEIPEIKQIVDNFTQAARRVKEAGFDAVEVLHGTGYLISEFLSPLTNKREDEYGGSFENRIRFGIEVMRAIRKQVGPDFPLIVRMNGNDFMPEGQGRDELREYAKALISQAGVDALCINVGWHEARVPQITTAVPRGAFAYLSRGIKEAVDVPVIASHRINDPHTARDMIADGMCDMVAMGRSLIADPNLPQKAKQGKENQIVHCVACAQGCFDNLFQLKHVECLCNPMAGHEHEAAVKPSDKPKKVMVIGGGAAGMNAAIAAADRGHLVALYEKSGRLGGQLYLAAAPPGRDEFAQLARDLEQQVRCRNIEVHLDTAVDKALIEQQKPDHVVLATGAEPMTPPIAGVELGHVVQAWDVLAGKVYTGKRVVVVGGGAVGVETALFLAEKGTLDGETMKFLLINRAEDADTLYEYCVKGTKEVTLLEMMDKIGKDFGKTTRWGMMQDVSRFGIQPMTATRALEITKTGIRVEQQEGQATEIEADTVVLCVGARSDNALADRLRDMGIAFSIAGDAENIGMAFDAVHKGYAAGNRIE</sequence>
<evidence type="ECO:0000256" key="4">
    <source>
        <dbReference type="ARBA" id="ARBA00022630"/>
    </source>
</evidence>
<comment type="cofactor">
    <cofactor evidence="1">
        <name>FMN</name>
        <dbReference type="ChEBI" id="CHEBI:58210"/>
    </cofactor>
</comment>
<evidence type="ECO:0000259" key="11">
    <source>
        <dbReference type="Pfam" id="PF07992"/>
    </source>
</evidence>
<evidence type="ECO:0000256" key="9">
    <source>
        <dbReference type="ARBA" id="ARBA00023014"/>
    </source>
</evidence>
<dbReference type="PRINTS" id="PR00368">
    <property type="entry name" value="FADPNR"/>
</dbReference>
<dbReference type="GO" id="GO:0008670">
    <property type="term" value="F:2,4-dienoyl-CoA reductase (NADPH) activity"/>
    <property type="evidence" value="ECO:0007669"/>
    <property type="project" value="UniProtKB-EC"/>
</dbReference>
<dbReference type="Gene3D" id="3.50.50.60">
    <property type="entry name" value="FAD/NAD(P)-binding domain"/>
    <property type="match status" value="1"/>
</dbReference>
<dbReference type="SUPFAM" id="SSF51905">
    <property type="entry name" value="FAD/NAD(P)-binding domain"/>
    <property type="match status" value="1"/>
</dbReference>
<comment type="cofactor">
    <cofactor evidence="2">
        <name>[4Fe-4S] cluster</name>
        <dbReference type="ChEBI" id="CHEBI:49883"/>
    </cofactor>
</comment>
<dbReference type="Gene3D" id="3.40.50.720">
    <property type="entry name" value="NAD(P)-binding Rossmann-like Domain"/>
    <property type="match status" value="1"/>
</dbReference>
<reference evidence="12 13" key="1">
    <citation type="submission" date="2020-07" db="EMBL/GenBank/DDBJ databases">
        <title>Genomic Encyclopedia of Type Strains, Phase IV (KMG-IV): sequencing the most valuable type-strain genomes for metagenomic binning, comparative biology and taxonomic classification.</title>
        <authorList>
            <person name="Goeker M."/>
        </authorList>
    </citation>
    <scope>NUCLEOTIDE SEQUENCE [LARGE SCALE GENOMIC DNA]</scope>
    <source>
        <strain evidence="12 13">DSM 17721</strain>
    </source>
</reference>
<proteinExistence type="inferred from homology"/>
<evidence type="ECO:0000313" key="12">
    <source>
        <dbReference type="EMBL" id="MBA2882503.1"/>
    </source>
</evidence>
<keyword evidence="4" id="KW-0285">Flavoprotein</keyword>
<dbReference type="Pfam" id="PF00724">
    <property type="entry name" value="Oxidored_FMN"/>
    <property type="match status" value="1"/>
</dbReference>